<evidence type="ECO:0000313" key="2">
    <source>
        <dbReference type="Proteomes" id="UP001164250"/>
    </source>
</evidence>
<dbReference type="EMBL" id="CM047899">
    <property type="protein sequence ID" value="KAJ0103561.1"/>
    <property type="molecule type" value="Genomic_DNA"/>
</dbReference>
<comment type="caution">
    <text evidence="1">The sequence shown here is derived from an EMBL/GenBank/DDBJ whole genome shotgun (WGS) entry which is preliminary data.</text>
</comment>
<dbReference type="Proteomes" id="UP001164250">
    <property type="component" value="Chromosome 3"/>
</dbReference>
<gene>
    <name evidence="1" type="ORF">Patl1_04737</name>
</gene>
<proteinExistence type="predicted"/>
<reference evidence="2" key="1">
    <citation type="journal article" date="2023" name="G3 (Bethesda)">
        <title>Genome assembly and association tests identify interacting loci associated with vigor, precocity, and sex in interspecific pistachio rootstocks.</title>
        <authorList>
            <person name="Palmer W."/>
            <person name="Jacygrad E."/>
            <person name="Sagayaradj S."/>
            <person name="Cavanaugh K."/>
            <person name="Han R."/>
            <person name="Bertier L."/>
            <person name="Beede B."/>
            <person name="Kafkas S."/>
            <person name="Golino D."/>
            <person name="Preece J."/>
            <person name="Michelmore R."/>
        </authorList>
    </citation>
    <scope>NUCLEOTIDE SEQUENCE [LARGE SCALE GENOMIC DNA]</scope>
</reference>
<keyword evidence="2" id="KW-1185">Reference proteome</keyword>
<accession>A0ACC1BX65</accession>
<name>A0ACC1BX65_9ROSI</name>
<organism evidence="1 2">
    <name type="scientific">Pistacia atlantica</name>
    <dbReference type="NCBI Taxonomy" id="434234"/>
    <lineage>
        <taxon>Eukaryota</taxon>
        <taxon>Viridiplantae</taxon>
        <taxon>Streptophyta</taxon>
        <taxon>Embryophyta</taxon>
        <taxon>Tracheophyta</taxon>
        <taxon>Spermatophyta</taxon>
        <taxon>Magnoliopsida</taxon>
        <taxon>eudicotyledons</taxon>
        <taxon>Gunneridae</taxon>
        <taxon>Pentapetalae</taxon>
        <taxon>rosids</taxon>
        <taxon>malvids</taxon>
        <taxon>Sapindales</taxon>
        <taxon>Anacardiaceae</taxon>
        <taxon>Pistacia</taxon>
    </lineage>
</organism>
<protein>
    <submittedName>
        <fullName evidence="1">Uncharacterized protein</fullName>
    </submittedName>
</protein>
<evidence type="ECO:0000313" key="1">
    <source>
        <dbReference type="EMBL" id="KAJ0103561.1"/>
    </source>
</evidence>
<sequence>MGGCKPCAFLIGLPFALLSLILSLLGAVIWIIGSFVTCICPCCICCAGLANAAMSLIKLPVEIVQWFINLIPLLKISSI</sequence>